<evidence type="ECO:0000313" key="3">
    <source>
        <dbReference type="EMBL" id="KAL3285428.1"/>
    </source>
</evidence>
<protein>
    <submittedName>
        <fullName evidence="3">Uncharacterized protein</fullName>
    </submittedName>
</protein>
<dbReference type="AlphaFoldDB" id="A0ABD2P3Y6"/>
<name>A0ABD2P3Y6_9CUCU</name>
<organism evidence="3 4">
    <name type="scientific">Cryptolaemus montrouzieri</name>
    <dbReference type="NCBI Taxonomy" id="559131"/>
    <lineage>
        <taxon>Eukaryota</taxon>
        <taxon>Metazoa</taxon>
        <taxon>Ecdysozoa</taxon>
        <taxon>Arthropoda</taxon>
        <taxon>Hexapoda</taxon>
        <taxon>Insecta</taxon>
        <taxon>Pterygota</taxon>
        <taxon>Neoptera</taxon>
        <taxon>Endopterygota</taxon>
        <taxon>Coleoptera</taxon>
        <taxon>Polyphaga</taxon>
        <taxon>Cucujiformia</taxon>
        <taxon>Coccinelloidea</taxon>
        <taxon>Coccinellidae</taxon>
        <taxon>Scymninae</taxon>
        <taxon>Scymnini</taxon>
        <taxon>Cryptolaemus</taxon>
    </lineage>
</organism>
<proteinExistence type="predicted"/>
<dbReference type="EMBL" id="JABFTP020000165">
    <property type="protein sequence ID" value="KAL3285428.1"/>
    <property type="molecule type" value="Genomic_DNA"/>
</dbReference>
<comment type="caution">
    <text evidence="3">The sequence shown here is derived from an EMBL/GenBank/DDBJ whole genome shotgun (WGS) entry which is preliminary data.</text>
</comment>
<gene>
    <name evidence="3" type="ORF">HHI36_019530</name>
</gene>
<evidence type="ECO:0000256" key="2">
    <source>
        <dbReference type="SAM" id="MobiDB-lite"/>
    </source>
</evidence>
<keyword evidence="1" id="KW-0175">Coiled coil</keyword>
<feature type="coiled-coil region" evidence="1">
    <location>
        <begin position="363"/>
        <end position="429"/>
    </location>
</feature>
<reference evidence="3 4" key="1">
    <citation type="journal article" date="2021" name="BMC Biol.">
        <title>Horizontally acquired antibacterial genes associated with adaptive radiation of ladybird beetles.</title>
        <authorList>
            <person name="Li H.S."/>
            <person name="Tang X.F."/>
            <person name="Huang Y.H."/>
            <person name="Xu Z.Y."/>
            <person name="Chen M.L."/>
            <person name="Du X.Y."/>
            <person name="Qiu B.Y."/>
            <person name="Chen P.T."/>
            <person name="Zhang W."/>
            <person name="Slipinski A."/>
            <person name="Escalona H.E."/>
            <person name="Waterhouse R.M."/>
            <person name="Zwick A."/>
            <person name="Pang H."/>
        </authorList>
    </citation>
    <scope>NUCLEOTIDE SEQUENCE [LARGE SCALE GENOMIC DNA]</scope>
    <source>
        <strain evidence="3">SYSU2018</strain>
    </source>
</reference>
<dbReference type="Proteomes" id="UP001516400">
    <property type="component" value="Unassembled WGS sequence"/>
</dbReference>
<keyword evidence="4" id="KW-1185">Reference proteome</keyword>
<feature type="region of interest" description="Disordered" evidence="2">
    <location>
        <begin position="1"/>
        <end position="24"/>
    </location>
</feature>
<accession>A0ABD2P3Y6</accession>
<sequence length="829" mass="95967">MGEDTSSIQRQEEPSRKIKHKNESSQSLLSIVHDKNKTIEKLQKQLHFQKLQLKYYLGKTFDDQKMIELSKTCSSQVTEENLPVTLAVNRFYRQMGFKSRIINLYDRMCNIDGRISNMLQIQECFLKKVISKICDMVRKGNRVDIQFNLRRLTLNSEYMEMFNNLLNANIGLKKNLDTFRICCDRLIIIEEERNMIVEQVFSLPIEERTNCNYLIGIQMEKIQLQNKMKQILKDQQLLRNRIDELSLVETQFRKLQEEYKIAYRSSTEHVTGMLKKVNNEALSLIAKSNQQREKYTKEIVKLKNENMKISKLLESLKISIKEREPNKDSLKLDVVYSAGLFQALDKEITQVIRENELNKDSIVQNVRTDCRELSQNLQEALNQNSLLIKEYDLIKTEYNEAKRQWAQERMLIKREKDDYKAQVEDLQAIRTAYAQLVESRVDINVNEVLSQEKIERQKYKLDGLEQENDKLSLEVAELKEESNKQKSKIKQLSNIIMNLNGNDPRAPRYAQLYTNDVSSGDLQKEDLPKTNSCIVCKKKSELEKDIILQELDKSNVSTRDIEKLVKDKQLDEITTNIIQNLSNTSDVCHCGSLAPPPIESSRGPNYYYSEKNFVEMSSQEPSANTGNIIFEVPDDRATTFEIQTSHRNGKKDTIKGILEGRNKIDGTLKMGDTSLLSVRFRCVSPGRSRNSNDACIVAENEVEHNEYELLKDCSLETISHTLPPVKKSDPYETHRINLKELSYVSNKRDSRPLTITYKNIEDCKTTTSESDPTTNESQGSEVEYYTKMEVQKVKTRLRALAGLLDSGDINPVVEGDCDELRIKNTSQMH</sequence>
<evidence type="ECO:0000256" key="1">
    <source>
        <dbReference type="SAM" id="Coils"/>
    </source>
</evidence>
<feature type="coiled-coil region" evidence="1">
    <location>
        <begin position="454"/>
        <end position="495"/>
    </location>
</feature>
<feature type="coiled-coil region" evidence="1">
    <location>
        <begin position="278"/>
        <end position="312"/>
    </location>
</feature>
<evidence type="ECO:0000313" key="4">
    <source>
        <dbReference type="Proteomes" id="UP001516400"/>
    </source>
</evidence>